<gene>
    <name evidence="2" type="ORF">Cni_G16114</name>
</gene>
<protein>
    <submittedName>
        <fullName evidence="2">Uncharacterized protein</fullName>
    </submittedName>
</protein>
<organism evidence="2 3">
    <name type="scientific">Canna indica</name>
    <name type="common">Indian-shot</name>
    <dbReference type="NCBI Taxonomy" id="4628"/>
    <lineage>
        <taxon>Eukaryota</taxon>
        <taxon>Viridiplantae</taxon>
        <taxon>Streptophyta</taxon>
        <taxon>Embryophyta</taxon>
        <taxon>Tracheophyta</taxon>
        <taxon>Spermatophyta</taxon>
        <taxon>Magnoliopsida</taxon>
        <taxon>Liliopsida</taxon>
        <taxon>Zingiberales</taxon>
        <taxon>Cannaceae</taxon>
        <taxon>Canna</taxon>
    </lineage>
</organism>
<keyword evidence="3" id="KW-1185">Reference proteome</keyword>
<dbReference type="AlphaFoldDB" id="A0AAQ3KI48"/>
<dbReference type="Proteomes" id="UP001327560">
    <property type="component" value="Chromosome 5"/>
</dbReference>
<evidence type="ECO:0000256" key="1">
    <source>
        <dbReference type="SAM" id="MobiDB-lite"/>
    </source>
</evidence>
<feature type="region of interest" description="Disordered" evidence="1">
    <location>
        <begin position="1"/>
        <end position="39"/>
    </location>
</feature>
<reference evidence="2 3" key="1">
    <citation type="submission" date="2023-10" db="EMBL/GenBank/DDBJ databases">
        <title>Chromosome-scale genome assembly provides insights into flower coloration mechanisms of Canna indica.</title>
        <authorList>
            <person name="Li C."/>
        </authorList>
    </citation>
    <scope>NUCLEOTIDE SEQUENCE [LARGE SCALE GENOMIC DNA]</scope>
    <source>
        <tissue evidence="2">Flower</tissue>
    </source>
</reference>
<evidence type="ECO:0000313" key="3">
    <source>
        <dbReference type="Proteomes" id="UP001327560"/>
    </source>
</evidence>
<feature type="region of interest" description="Disordered" evidence="1">
    <location>
        <begin position="97"/>
        <end position="119"/>
    </location>
</feature>
<name>A0AAQ3KI48_9LILI</name>
<sequence length="222" mass="24308">MEETKPSPSPAVQTSSIPNPAAAVAEAPNARSNKRKADADEFRNSDYFKLRLLVKNLRPLFVEVLRAPDFPSSNVVHDIQNHMKTMCELAKKIRGDVASSENCEKPSKVESSSKVKNEEPLTNLLESAKPKAEPEVCHTSTVTENKTKSEQVTSTVNVQDTASPEIATEVKEKAKQLDEAFQGTYVIGGSKLGWNFLVYPGNEPVYYGVTKESALALRAAKS</sequence>
<proteinExistence type="predicted"/>
<dbReference type="EMBL" id="CP136894">
    <property type="protein sequence ID" value="WOL07373.1"/>
    <property type="molecule type" value="Genomic_DNA"/>
</dbReference>
<accession>A0AAQ3KI48</accession>
<dbReference type="PANTHER" id="PTHR35459">
    <property type="entry name" value="T1N6.14 PROTEIN"/>
    <property type="match status" value="1"/>
</dbReference>
<evidence type="ECO:0000313" key="2">
    <source>
        <dbReference type="EMBL" id="WOL07373.1"/>
    </source>
</evidence>
<feature type="compositionally biased region" description="Basic and acidic residues" evidence="1">
    <location>
        <begin position="102"/>
        <end position="119"/>
    </location>
</feature>
<feature type="compositionally biased region" description="Low complexity" evidence="1">
    <location>
        <begin position="18"/>
        <end position="30"/>
    </location>
</feature>
<dbReference type="PANTHER" id="PTHR35459:SF2">
    <property type="entry name" value="T1N6.14 PROTEIN"/>
    <property type="match status" value="1"/>
</dbReference>